<dbReference type="Gene3D" id="3.40.50.2300">
    <property type="match status" value="1"/>
</dbReference>
<dbReference type="SMART" id="SM00387">
    <property type="entry name" value="HATPase_c"/>
    <property type="match status" value="1"/>
</dbReference>
<protein>
    <recommendedName>
        <fullName evidence="2">histidine kinase</fullName>
        <ecNumber evidence="2">2.7.13.3</ecNumber>
    </recommendedName>
</protein>
<feature type="modified residue" description="4-aspartylphosphate" evidence="6">
    <location>
        <position position="942"/>
    </location>
</feature>
<dbReference type="InterPro" id="IPR001789">
    <property type="entry name" value="Sig_transdc_resp-reg_receiver"/>
</dbReference>
<dbReference type="SUPFAM" id="SSF55874">
    <property type="entry name" value="ATPase domain of HSP90 chaperone/DNA topoisomerase II/histidine kinase"/>
    <property type="match status" value="1"/>
</dbReference>
<dbReference type="GO" id="GO:0009927">
    <property type="term" value="F:histidine phosphotransfer kinase activity"/>
    <property type="evidence" value="ECO:0007669"/>
    <property type="project" value="TreeGrafter"/>
</dbReference>
<dbReference type="InterPro" id="IPR005467">
    <property type="entry name" value="His_kinase_dom"/>
</dbReference>
<evidence type="ECO:0000256" key="1">
    <source>
        <dbReference type="ARBA" id="ARBA00000085"/>
    </source>
</evidence>
<organism evidence="10 11">
    <name type="scientific">Pandoraea anhela</name>
    <dbReference type="NCBI Taxonomy" id="2508295"/>
    <lineage>
        <taxon>Bacteria</taxon>
        <taxon>Pseudomonadati</taxon>
        <taxon>Pseudomonadota</taxon>
        <taxon>Betaproteobacteria</taxon>
        <taxon>Burkholderiales</taxon>
        <taxon>Burkholderiaceae</taxon>
        <taxon>Pandoraea</taxon>
    </lineage>
</organism>
<evidence type="ECO:0000256" key="7">
    <source>
        <dbReference type="SAM" id="Phobius"/>
    </source>
</evidence>
<dbReference type="CDD" id="cd00082">
    <property type="entry name" value="HisKA"/>
    <property type="match status" value="1"/>
</dbReference>
<dbReference type="PROSITE" id="PS50110">
    <property type="entry name" value="RESPONSE_REGULATORY"/>
    <property type="match status" value="1"/>
</dbReference>
<dbReference type="SMART" id="SM00448">
    <property type="entry name" value="REC"/>
    <property type="match status" value="1"/>
</dbReference>
<keyword evidence="7" id="KW-0472">Membrane</keyword>
<keyword evidence="11" id="KW-1185">Reference proteome</keyword>
<dbReference type="SUPFAM" id="SSF47384">
    <property type="entry name" value="Homodimeric domain of signal transducing histidine kinase"/>
    <property type="match status" value="1"/>
</dbReference>
<proteinExistence type="predicted"/>
<dbReference type="AlphaFoldDB" id="A0A5E4V276"/>
<keyword evidence="7" id="KW-0812">Transmembrane</keyword>
<keyword evidence="4" id="KW-0808">Transferase</keyword>
<dbReference type="EC" id="2.7.13.3" evidence="2"/>
<dbReference type="InterPro" id="IPR004358">
    <property type="entry name" value="Sig_transdc_His_kin-like_C"/>
</dbReference>
<dbReference type="PROSITE" id="PS50109">
    <property type="entry name" value="HIS_KIN"/>
    <property type="match status" value="1"/>
</dbReference>
<gene>
    <name evidence="10" type="ORF">PAN31108_02335</name>
</gene>
<dbReference type="Pfam" id="PF00512">
    <property type="entry name" value="HisKA"/>
    <property type="match status" value="1"/>
</dbReference>
<keyword evidence="5 10" id="KW-0418">Kinase</keyword>
<dbReference type="GO" id="GO:0000155">
    <property type="term" value="F:phosphorelay sensor kinase activity"/>
    <property type="evidence" value="ECO:0007669"/>
    <property type="project" value="InterPro"/>
</dbReference>
<feature type="transmembrane region" description="Helical" evidence="7">
    <location>
        <begin position="24"/>
        <end position="48"/>
    </location>
</feature>
<keyword evidence="7" id="KW-1133">Transmembrane helix</keyword>
<evidence type="ECO:0000313" key="11">
    <source>
        <dbReference type="Proteomes" id="UP000406256"/>
    </source>
</evidence>
<dbReference type="PANTHER" id="PTHR43047:SF72">
    <property type="entry name" value="OSMOSENSING HISTIDINE PROTEIN KINASE SLN1"/>
    <property type="match status" value="1"/>
</dbReference>
<dbReference type="SMART" id="SM00388">
    <property type="entry name" value="HisKA"/>
    <property type="match status" value="1"/>
</dbReference>
<dbReference type="PANTHER" id="PTHR43047">
    <property type="entry name" value="TWO-COMPONENT HISTIDINE PROTEIN KINASE"/>
    <property type="match status" value="1"/>
</dbReference>
<dbReference type="InterPro" id="IPR036097">
    <property type="entry name" value="HisK_dim/P_sf"/>
</dbReference>
<dbReference type="Proteomes" id="UP000406256">
    <property type="component" value="Unassembled WGS sequence"/>
</dbReference>
<comment type="catalytic activity">
    <reaction evidence="1">
        <text>ATP + protein L-histidine = ADP + protein N-phospho-L-histidine.</text>
        <dbReference type="EC" id="2.7.13.3"/>
    </reaction>
</comment>
<evidence type="ECO:0000256" key="4">
    <source>
        <dbReference type="ARBA" id="ARBA00022679"/>
    </source>
</evidence>
<name>A0A5E4V276_9BURK</name>
<dbReference type="InterPro" id="IPR003661">
    <property type="entry name" value="HisK_dim/P_dom"/>
</dbReference>
<dbReference type="GO" id="GO:0005886">
    <property type="term" value="C:plasma membrane"/>
    <property type="evidence" value="ECO:0007669"/>
    <property type="project" value="TreeGrafter"/>
</dbReference>
<dbReference type="Pfam" id="PF02518">
    <property type="entry name" value="HATPase_c"/>
    <property type="match status" value="1"/>
</dbReference>
<keyword evidence="3 6" id="KW-0597">Phosphoprotein</keyword>
<dbReference type="Pfam" id="PF00072">
    <property type="entry name" value="Response_reg"/>
    <property type="match status" value="1"/>
</dbReference>
<accession>A0A5E4V276</accession>
<dbReference type="Gene3D" id="1.10.287.130">
    <property type="match status" value="1"/>
</dbReference>
<dbReference type="InterPro" id="IPR003594">
    <property type="entry name" value="HATPase_dom"/>
</dbReference>
<evidence type="ECO:0000256" key="3">
    <source>
        <dbReference type="ARBA" id="ARBA00022553"/>
    </source>
</evidence>
<dbReference type="CDD" id="cd17546">
    <property type="entry name" value="REC_hyHK_CKI1_RcsC-like"/>
    <property type="match status" value="1"/>
</dbReference>
<dbReference type="InterPro" id="IPR036890">
    <property type="entry name" value="HATPase_C_sf"/>
</dbReference>
<reference evidence="10 11" key="1">
    <citation type="submission" date="2019-08" db="EMBL/GenBank/DDBJ databases">
        <authorList>
            <person name="Peeters C."/>
        </authorList>
    </citation>
    <scope>NUCLEOTIDE SEQUENCE [LARGE SCALE GENOMIC DNA]</scope>
    <source>
        <strain evidence="10 11">LMG 31108</strain>
    </source>
</reference>
<dbReference type="PRINTS" id="PR00344">
    <property type="entry name" value="BCTRLSENSOR"/>
</dbReference>
<dbReference type="SUPFAM" id="SSF52172">
    <property type="entry name" value="CheY-like"/>
    <property type="match status" value="1"/>
</dbReference>
<dbReference type="Gene3D" id="3.30.565.10">
    <property type="entry name" value="Histidine kinase-like ATPase, C-terminal domain"/>
    <property type="match status" value="1"/>
</dbReference>
<feature type="transmembrane region" description="Helical" evidence="7">
    <location>
        <begin position="358"/>
        <end position="379"/>
    </location>
</feature>
<evidence type="ECO:0000256" key="2">
    <source>
        <dbReference type="ARBA" id="ARBA00012438"/>
    </source>
</evidence>
<evidence type="ECO:0000259" key="8">
    <source>
        <dbReference type="PROSITE" id="PS50109"/>
    </source>
</evidence>
<evidence type="ECO:0000256" key="5">
    <source>
        <dbReference type="ARBA" id="ARBA00022777"/>
    </source>
</evidence>
<evidence type="ECO:0000259" key="9">
    <source>
        <dbReference type="PROSITE" id="PS50110"/>
    </source>
</evidence>
<feature type="domain" description="Response regulatory" evidence="9">
    <location>
        <begin position="892"/>
        <end position="1004"/>
    </location>
</feature>
<dbReference type="EMBL" id="CABPSB010000007">
    <property type="protein sequence ID" value="VVE05235.1"/>
    <property type="molecule type" value="Genomic_DNA"/>
</dbReference>
<evidence type="ECO:0000256" key="6">
    <source>
        <dbReference type="PROSITE-ProRule" id="PRU00169"/>
    </source>
</evidence>
<feature type="domain" description="Histidine kinase" evidence="8">
    <location>
        <begin position="531"/>
        <end position="747"/>
    </location>
</feature>
<sequence length="1119" mass="122498">MTSRSGLRPSRIPGARGVALTEPLLLASALCLSALMLVCAAGVSYLLVSHQKQEYLQTFAARRESLKTEVDMQEASVRQLVSTFEFAHWNWQFSPYAGSAAQTGHWLEEPPWLPLQNGQTTAPYSILLSADQHDDPHELQDLLELTGVMSTSRVLRDAAATDALRGFVYSPSGRFLGSSPSVMPAPLDAGPPRNVSIVQYIKDRSAPIEQRLGNLTDDEMIHKVFWLTVARDPLSDLTTTYVAAPVFEHGRRLATIVLTIPCEKFSHNFLQGDVDPNFFVVTCRNNRFLGIDSSDPYQAKWIRVFERYPELHLASGNKTQTFWRDGIFLITQRVPGPDWIAVYAYTWQDLLLGVRTELFWLMLATTLGLGLVWIGAVWLRNRVVRPASEQVKRLAESEAFSRSVLDVAPVSLAVVDRSTGEVLMQNTEAQELSVLAASRLNDGVTPSAFLAQVGQRVNAHARGEAAAGDIGRFEMAPELDVAYASAQYKGQEVFVIGLVNLAQQKDIERTLLDSRRRAEEANNAKSVFVATISHEIRTPLHGALGNLELLGMSTLSRGQRGYLEVAMDSFKTLLSLINDVLDFSKLSDAEFALRNVDTRVDESLELTVRTLFPIARAKGVRLLCLIAPQARGVWHVDPVRVSQVMMNLTSNAVKFTDHGTVTVALSVDDADRLLLRVADTGRGIPESEIDRIFMPFVQGGAAHRQGGGTGLGLALCEKIVAHMGGEIAVQSECGVGTLFSVSLPAPKVGGDAAPGISPAPEHIAIRCEHPLWATSLREQFRAWFPGAVVRLDESARFGDAFAGLPRGEKTLCVMVAMSVDDVPDGASDTQRSLLIALDAPFTPTWRGSRLQVSAYSGRAWLDGVAEILLESARPLAGHARPGAEAWRGRDLTALVVEDDGVSARLLRDQLQIVGISVVDLADSAEQAMSMVSRRQYDMVVTDSNLPGMSGMSLCEQLRAMGMRIPMLLCSADVTVASGAEAVFDGVLIKPISMSEIRSMLSRFFPEMPLTPRAERETEIDTPSAKLRSLFLEQWFEDRALIDMAVERGDTARIAGLLHRVRGGLLILDETATVASLDALSASVDDSGMAYDRHAYFRFMRDMDLLVRRFAPASAGAPEH</sequence>
<dbReference type="InterPro" id="IPR011006">
    <property type="entry name" value="CheY-like_superfamily"/>
</dbReference>
<evidence type="ECO:0000313" key="10">
    <source>
        <dbReference type="EMBL" id="VVE05235.1"/>
    </source>
</evidence>